<proteinExistence type="predicted"/>
<protein>
    <recommendedName>
        <fullName evidence="3">DUF1998 domain-containing protein</fullName>
    </recommendedName>
</protein>
<dbReference type="Proteomes" id="UP000077421">
    <property type="component" value="Unassembled WGS sequence"/>
</dbReference>
<sequence>MMTELNERRARSQVFFKYLPGSVFYANRFWRKVDELDLREFTQSREYLVNEVLQFKNNWSANSQLSVDVYPDRSDSFFFGEVTRVTYSLFPLVFYCNKCSNTHSYRTLNEIRVSNPKLNCQYCKQGRLQQYPYALIHQNGDIQPLRVKLLSGSDWSSQHNGLKMNDTRRFTTATWVDYKRRISLGSLGTRATTLPRVPGSKAFLSGTNLGDGDVHYPVIKSFVNLQNDILEKRKQQDEFPQIQLAALLQLESLDIEHFSRNFEKGTEKDVLSDIMKLAKDSDREVLLRLLGEKGIKLDADSNGIEDEVNALFGGNAPRERVMSDRSLHEFVFTWYENNGLSLASSMHEAQQEHDAVREAQVARAQTEAQNLGVSSLMLVEKLPVLTLGLGFTRKTYDREEAILNPFRQRIDGKERVVIPVLKNENEAIVFKLDPQRILAWLHVNGTTNPPILTASTQQGAHAYLYERFVYSSVPDDEISRIVLRDCIGSENYLISVMSFRLLHTILHLLLQAGKSVLGLDIDSISEYLFPSALSGAIYVSKLQGGGMGALVSAFESDLSRWLRNAYDKSQSCLYDPVCHEHGGACHACQYVKFSCRYFNHGLSRNLLTGGIIPDYDKYHTFIGYYSSKVDEVISQWTNKL</sequence>
<accession>A0A853K9Z9</accession>
<reference evidence="1 2" key="1">
    <citation type="submission" date="2016-02" db="EMBL/GenBank/DDBJ databases">
        <title>Draft genome sequence of Acidibacillus ferrooxidans SLC66.</title>
        <authorList>
            <person name="Oliveira G."/>
            <person name="Nancucheo I."/>
            <person name="Dall'Agnol H."/>
            <person name="Johnson B."/>
            <person name="Oliveira R."/>
            <person name="Nunes G.L."/>
            <person name="Tzotzos G."/>
            <person name="Orellana S.C."/>
            <person name="Salim A.C."/>
            <person name="Araujo F.M."/>
        </authorList>
    </citation>
    <scope>NUCLEOTIDE SEQUENCE [LARGE SCALE GENOMIC DNA]</scope>
    <source>
        <strain evidence="1 2">SLC66</strain>
    </source>
</reference>
<dbReference type="AlphaFoldDB" id="A0A853K9Z9"/>
<comment type="caution">
    <text evidence="1">The sequence shown here is derived from an EMBL/GenBank/DDBJ whole genome shotgun (WGS) entry which is preliminary data.</text>
</comment>
<name>A0A853K9Z9_9BACL</name>
<evidence type="ECO:0000313" key="2">
    <source>
        <dbReference type="Proteomes" id="UP000077421"/>
    </source>
</evidence>
<gene>
    <name evidence="1" type="ORF">AYW79_11945</name>
</gene>
<evidence type="ECO:0000313" key="1">
    <source>
        <dbReference type="EMBL" id="OAG93173.1"/>
    </source>
</evidence>
<dbReference type="EMBL" id="LSUQ01000047">
    <property type="protein sequence ID" value="OAG93173.1"/>
    <property type="molecule type" value="Genomic_DNA"/>
</dbReference>
<evidence type="ECO:0008006" key="3">
    <source>
        <dbReference type="Google" id="ProtNLM"/>
    </source>
</evidence>
<organism evidence="1 2">
    <name type="scientific">Ferroacidibacillus organovorans</name>
    <dbReference type="NCBI Taxonomy" id="1765683"/>
    <lineage>
        <taxon>Bacteria</taxon>
        <taxon>Bacillati</taxon>
        <taxon>Bacillota</taxon>
        <taxon>Bacilli</taxon>
        <taxon>Bacillales</taxon>
        <taxon>Alicyclobacillaceae</taxon>
        <taxon>Ferroacidibacillus</taxon>
    </lineage>
</organism>